<accession>A0AA85C470</accession>
<feature type="region of interest" description="Disordered" evidence="1">
    <location>
        <begin position="938"/>
        <end position="960"/>
    </location>
</feature>
<sequence>MLLGIFLTYQVWIFTCIFEASADWELSCYNESMHIHCGSEKTIIIHEAHFGYFREILLISNSTDRCRTHNSRDCWVDVTANISRRCSGHSVCKNSVHYSSDLSADLLARECSFIIDNAAEPTLFVEYDCISTTLVTRISNENHVDPEQIGGYLISLDYNEIVKSGSEWRSHLAEAMCNPKSNHLPHQFYLPAPKIAATKYSIDDDDSFSSYGESGYRENNHDRLLNKGDLATFILRIKDIGLTKSTTNMNEISSAFASSSSSSTSSLSSLSNNNHNHHNNNLILATGSACPSNPGIACSHDYLSVDARISNVYDGTISNIPIIRFCLINNSTLKTIATKTKTKLTEIQMTNSSSLSSSSSSSSISSGSFSFNSIDYNKLYPPDESYLVGQIYGPISNVYGLQFTSNLNLLDPYIIHGKGIVLEYIALLCVPINPPSGNGVVDYRFRVNQQTSHTFAYAEVFCPSDRWLEPMDPDLDEINPAQSSSSFSSTDNRSSLNNNNIPNPWWLQRRRHITLICDHHERKWIPNRLPEACLTSDELATFVAQITKNVQEIEKNTKLSLNSNQSDMNNSSDMMLKTSTSIDQSELNTTHSSLYLKAANNNDQVTHLSSVALGSILGILIFLLATLLVVYSLRHKLFEHYHKTIDLAAISSSNRLGSCTLGTFSRSKDTLLFPTCKKSLMSFHNNSNNNSNHNHTIFNNGNLFKSYPHLLSHNTINESFPDFLNTAQQQQQQTFSLHSSTVSGVNRKPSNIDFITDGHLPPWRNSFMKRNQKTPTAISALTLVPNTPSSDRRQIMNSLPWLRTNSTSHISSNNGAPSSFNHNANHTNSTTNTNKNNNHSRFGASSETILFSSLNPPNGMPRSWWLPWRRSMRKKRRLYTQLQRRQEIQSLSQRGLLESSGSFLGKSTPQLPNNRHLMTSSNNSGLLVNDHVSRFGTTAEPSLPAIPISSSPSPTSTLSNKEELIHQHPYSNHIFLRSGRSGSERTRQSTKTLITTTDNGSNSGIVSALYANDDQANSPIYTKYPMNLPNNNNNSNGDNTSPSIYPKTNSNIQSISWINVNDNDLPWKFTPPSRNSFSNGIRRLSSFFRSFNQSNGSFTPPRYHNNNNGNGYGLSYKKSSLRSSSFNTSRTEMMPSMPVLPTFNYLTTSNNNNNSGNIVPLTSHYPVNKQHFDSFRLNGRHVTHPLMQPALQSMSESKDLHRKHNYIENMWSTQTVKPSLFHQDAYQHQNHHTMYSSGDEHTTINDMLSRHTTKTSLQGSSRIDSLLSTELIDLCNNNNGCTSSSNNNNNIVKNDPLAKLNSTSVTVKQTVPNSMYNSSLNYNKFDYIEKDELNHLPYLTTDPYLEPVSLKRRQQQEKQPENLINTQKVNLFDHYNDMDLDRAVNENGDLIKLNKCDQHRADHSGTSSAISSLVFADDSDLSKVSENSIKSRKSDQYSSLHLITSQTVSPIETNSMNNNPAIDVTTVITNICTTITTTTSTTNISIPTATAFVSNSDDIVAIPRVKNPNNIDYVTYDETRSYDKKNNRFTLNKITGKQPYSIDSDRNPLNTDNKLVAGTLTVASALLSSDHEVQRRINTMKGDSDSRPLSDAMISNHYYDLNRNINYQEISMESSLQEEENRDSNHQLLYKSHPPLPPLWSNNNNNHMQHFNKSHIITATTTTNNNNDSSKRNFGSIDSLYETVDLPRTNLPTSLLTSTTMIQQKQQHFMEFGNIVNSEHLRQHRRSCMALPPTPSSLFNVKAPIRLIGEMDDWNLPSCSDDSE</sequence>
<dbReference type="WBParaSite" id="SMTH1_93870.1">
    <property type="protein sequence ID" value="SMTH1_93870.1"/>
    <property type="gene ID" value="SMTH1_93870"/>
</dbReference>
<evidence type="ECO:0000313" key="5">
    <source>
        <dbReference type="WBParaSite" id="SMTH1_93860.4"/>
    </source>
</evidence>
<evidence type="ECO:0000313" key="6">
    <source>
        <dbReference type="WBParaSite" id="SMTH1_93860.5"/>
    </source>
</evidence>
<evidence type="ECO:0000256" key="1">
    <source>
        <dbReference type="SAM" id="MobiDB-lite"/>
    </source>
</evidence>
<feature type="compositionally biased region" description="Low complexity" evidence="1">
    <location>
        <begin position="818"/>
        <end position="840"/>
    </location>
</feature>
<feature type="signal peptide" evidence="3">
    <location>
        <begin position="1"/>
        <end position="22"/>
    </location>
</feature>
<evidence type="ECO:0008006" key="7">
    <source>
        <dbReference type="Google" id="ProtNLM"/>
    </source>
</evidence>
<feature type="compositionally biased region" description="Polar residues" evidence="1">
    <location>
        <begin position="808"/>
        <end position="817"/>
    </location>
</feature>
<keyword evidence="3" id="KW-0732">Signal</keyword>
<reference evidence="5 6" key="1">
    <citation type="submission" date="2023-11" db="UniProtKB">
        <authorList>
            <consortium name="WormBaseParasite"/>
        </authorList>
    </citation>
    <scope>IDENTIFICATION</scope>
</reference>
<feature type="transmembrane region" description="Helical" evidence="2">
    <location>
        <begin position="611"/>
        <end position="633"/>
    </location>
</feature>
<name>A0AA85C470_9TREM</name>
<keyword evidence="2" id="KW-1133">Transmembrane helix</keyword>
<dbReference type="InterPro" id="IPR043159">
    <property type="entry name" value="Lectin_gal-bd_sf"/>
</dbReference>
<feature type="chain" id="PRO_5041589370" description="ZP domain-containing protein" evidence="3">
    <location>
        <begin position="23"/>
        <end position="1764"/>
    </location>
</feature>
<feature type="compositionally biased region" description="Low complexity" evidence="1">
    <location>
        <begin position="941"/>
        <end position="959"/>
    </location>
</feature>
<feature type="compositionally biased region" description="Low complexity" evidence="1">
    <location>
        <begin position="483"/>
        <end position="495"/>
    </location>
</feature>
<evidence type="ECO:0000256" key="3">
    <source>
        <dbReference type="SAM" id="SignalP"/>
    </source>
</evidence>
<feature type="region of interest" description="Disordered" evidence="1">
    <location>
        <begin position="808"/>
        <end position="842"/>
    </location>
</feature>
<dbReference type="CDD" id="cd22823">
    <property type="entry name" value="Gal_Rha_Lectin"/>
    <property type="match status" value="1"/>
</dbReference>
<organism evidence="4 5">
    <name type="scientific">Schistosoma mattheei</name>
    <dbReference type="NCBI Taxonomy" id="31246"/>
    <lineage>
        <taxon>Eukaryota</taxon>
        <taxon>Metazoa</taxon>
        <taxon>Spiralia</taxon>
        <taxon>Lophotrochozoa</taxon>
        <taxon>Platyhelminthes</taxon>
        <taxon>Trematoda</taxon>
        <taxon>Digenea</taxon>
        <taxon>Strigeidida</taxon>
        <taxon>Schistosomatoidea</taxon>
        <taxon>Schistosomatidae</taxon>
        <taxon>Schistosoma</taxon>
    </lineage>
</organism>
<dbReference type="Proteomes" id="UP000050791">
    <property type="component" value="Unassembled WGS sequence"/>
</dbReference>
<evidence type="ECO:0000313" key="4">
    <source>
        <dbReference type="Proteomes" id="UP000050791"/>
    </source>
</evidence>
<dbReference type="WBParaSite" id="SMTH1_93860.6">
    <property type="protein sequence ID" value="SMTH1_93860.6"/>
    <property type="gene ID" value="SMTH1_93860"/>
</dbReference>
<proteinExistence type="predicted"/>
<protein>
    <recommendedName>
        <fullName evidence="7">ZP domain-containing protein</fullName>
    </recommendedName>
</protein>
<keyword evidence="2" id="KW-0812">Transmembrane</keyword>
<feature type="region of interest" description="Disordered" evidence="1">
    <location>
        <begin position="473"/>
        <end position="495"/>
    </location>
</feature>
<evidence type="ECO:0000256" key="2">
    <source>
        <dbReference type="SAM" id="Phobius"/>
    </source>
</evidence>
<dbReference type="WBParaSite" id="SMTH1_93860.7">
    <property type="protein sequence ID" value="SMTH1_93860.7"/>
    <property type="gene ID" value="SMTH1_93860"/>
</dbReference>
<dbReference type="WBParaSite" id="SMTH1_93860.4">
    <property type="protein sequence ID" value="SMTH1_93860.4"/>
    <property type="gene ID" value="SMTH1_93860"/>
</dbReference>
<keyword evidence="2" id="KW-0472">Membrane</keyword>
<dbReference type="WBParaSite" id="SMTH1_93860.5">
    <property type="protein sequence ID" value="SMTH1_93860.5"/>
    <property type="gene ID" value="SMTH1_93860"/>
</dbReference>
<dbReference type="Gene3D" id="2.60.120.740">
    <property type="match status" value="1"/>
</dbReference>